<gene>
    <name evidence="1" type="ORF">ES674_00015</name>
</gene>
<reference evidence="1 2" key="1">
    <citation type="submission" date="2019-08" db="EMBL/GenBank/DDBJ databases">
        <title>Genomes of Antarctic Bizionia species.</title>
        <authorList>
            <person name="Bowman J.P."/>
        </authorList>
    </citation>
    <scope>NUCLEOTIDE SEQUENCE [LARGE SCALE GENOMIC DNA]</scope>
    <source>
        <strain evidence="1 2">ADA-4</strain>
    </source>
</reference>
<dbReference type="AlphaFoldDB" id="A0A5D0R9L8"/>
<name>A0A5D0R9L8_9FLAO</name>
<evidence type="ECO:0000313" key="2">
    <source>
        <dbReference type="Proteomes" id="UP000323720"/>
    </source>
</evidence>
<dbReference type="EMBL" id="VSKK01000001">
    <property type="protein sequence ID" value="TYB78202.1"/>
    <property type="molecule type" value="Genomic_DNA"/>
</dbReference>
<evidence type="ECO:0008006" key="3">
    <source>
        <dbReference type="Google" id="ProtNLM"/>
    </source>
</evidence>
<keyword evidence="2" id="KW-1185">Reference proteome</keyword>
<proteinExistence type="predicted"/>
<protein>
    <recommendedName>
        <fullName evidence="3">Ribbon-helix-helix protein, CopG family</fullName>
    </recommendedName>
</protein>
<dbReference type="Proteomes" id="UP000323720">
    <property type="component" value="Unassembled WGS sequence"/>
</dbReference>
<organism evidence="1 2">
    <name type="scientific">Bizionia myxarmorum</name>
    <dbReference type="NCBI Taxonomy" id="291186"/>
    <lineage>
        <taxon>Bacteria</taxon>
        <taxon>Pseudomonadati</taxon>
        <taxon>Bacteroidota</taxon>
        <taxon>Flavobacteriia</taxon>
        <taxon>Flavobacteriales</taxon>
        <taxon>Flavobacteriaceae</taxon>
        <taxon>Bizionia</taxon>
    </lineage>
</organism>
<evidence type="ECO:0000313" key="1">
    <source>
        <dbReference type="EMBL" id="TYB78202.1"/>
    </source>
</evidence>
<dbReference type="OrthoDB" id="1135783at2"/>
<sequence>MAKKQTIKNNDPSINFRLSNKLKGIIENKAQEKNITTSAYVRDLLERVHNGDYCHAEHVKEEINSFLFSKEFMQLMIWIYSKKINRDKTESAVDLDKYIKTLKRIEGHMPKELVKEFDKVLFDIYRVMDEEYFTYYSFHSSSTEDKKTFNLIEVERFLLSDMNLNLFVNMKGMKDFKFPVVSKIKE</sequence>
<comment type="caution">
    <text evidence="1">The sequence shown here is derived from an EMBL/GenBank/DDBJ whole genome shotgun (WGS) entry which is preliminary data.</text>
</comment>
<accession>A0A5D0R9L8</accession>
<dbReference type="RefSeq" id="WP_148401940.1">
    <property type="nucleotide sequence ID" value="NZ_VSKK01000001.1"/>
</dbReference>